<protein>
    <recommendedName>
        <fullName evidence="6">FMN hydroxy acid dehydrogenase domain-containing protein</fullName>
    </recommendedName>
</protein>
<dbReference type="GO" id="GO:0016614">
    <property type="term" value="F:oxidoreductase activity, acting on CH-OH group of donors"/>
    <property type="evidence" value="ECO:0007669"/>
    <property type="project" value="UniProtKB-ARBA"/>
</dbReference>
<dbReference type="InterPro" id="IPR012133">
    <property type="entry name" value="Alpha-hydoxy_acid_DH_FMN"/>
</dbReference>
<name>A0A381UW10_9ZZZZ</name>
<dbReference type="SUPFAM" id="SSF51395">
    <property type="entry name" value="FMN-linked oxidoreductases"/>
    <property type="match status" value="1"/>
</dbReference>
<dbReference type="PANTHER" id="PTHR10578:SF107">
    <property type="entry name" value="2-HYDROXYACID OXIDASE 1"/>
    <property type="match status" value="1"/>
</dbReference>
<sequence>MSRKLNRCYNIARLRERASKRLPAPMFHYIDGAAGDEWTMNRNTQAFDAYELVPRYLVDVSKIDLSTSVFGQPIDWPVFCSPTAMNRLFHHEGECAVARAAADEGTLYSLSSISTASIEEVAEVFEGPKLFQIYVFKDRGIDREFIRRCKDAGYAALALTVDVPTAGNRERDLDTGMTVPPRLTLMSLLDIAMHPRWVWNHLTKRPIELANVRDRVSNDLTTLSQFFSDQLDRSVTWDDAASMIDEWGGPFAIKGILSAADAKRAAEIGASAVIISNHGGRQLDTAPAPIEVLKEVVDAVGDRCEVILEGGVRRGVHVMKALALGAKACSVGRPYLFGLAAGGEAGAKKALNILRTDLERDMTLVGCRNVNEIDNRVIRDVPVWPVSRR</sequence>
<evidence type="ECO:0000259" key="6">
    <source>
        <dbReference type="PROSITE" id="PS51349"/>
    </source>
</evidence>
<comment type="similarity">
    <text evidence="5">Belongs to the FMN-dependent alpha-hydroxy acid dehydrogenase family.</text>
</comment>
<feature type="domain" description="FMN hydroxy acid dehydrogenase" evidence="6">
    <location>
        <begin position="3"/>
        <end position="383"/>
    </location>
</feature>
<gene>
    <name evidence="7" type="ORF">METZ01_LOCUS84642</name>
</gene>
<keyword evidence="4" id="KW-0560">Oxidoreductase</keyword>
<reference evidence="7" key="1">
    <citation type="submission" date="2018-05" db="EMBL/GenBank/DDBJ databases">
        <authorList>
            <person name="Lanie J.A."/>
            <person name="Ng W.-L."/>
            <person name="Kazmierczak K.M."/>
            <person name="Andrzejewski T.M."/>
            <person name="Davidsen T.M."/>
            <person name="Wayne K.J."/>
            <person name="Tettelin H."/>
            <person name="Glass J.I."/>
            <person name="Rusch D."/>
            <person name="Podicherti R."/>
            <person name="Tsui H.-C.T."/>
            <person name="Winkler M.E."/>
        </authorList>
    </citation>
    <scope>NUCLEOTIDE SEQUENCE</scope>
</reference>
<evidence type="ECO:0000256" key="4">
    <source>
        <dbReference type="ARBA" id="ARBA00023002"/>
    </source>
</evidence>
<keyword evidence="2" id="KW-0285">Flavoprotein</keyword>
<comment type="cofactor">
    <cofactor evidence="1">
        <name>FMN</name>
        <dbReference type="ChEBI" id="CHEBI:58210"/>
    </cofactor>
</comment>
<dbReference type="EMBL" id="UINC01007167">
    <property type="protein sequence ID" value="SVA31788.1"/>
    <property type="molecule type" value="Genomic_DNA"/>
</dbReference>
<dbReference type="InterPro" id="IPR037396">
    <property type="entry name" value="FMN_HAD"/>
</dbReference>
<accession>A0A381UW10</accession>
<dbReference type="AlphaFoldDB" id="A0A381UW10"/>
<proteinExistence type="inferred from homology"/>
<dbReference type="PIRSF" id="PIRSF000138">
    <property type="entry name" value="Al-hdrx_acd_dh"/>
    <property type="match status" value="1"/>
</dbReference>
<evidence type="ECO:0000256" key="3">
    <source>
        <dbReference type="ARBA" id="ARBA00022643"/>
    </source>
</evidence>
<evidence type="ECO:0000313" key="7">
    <source>
        <dbReference type="EMBL" id="SVA31788.1"/>
    </source>
</evidence>
<dbReference type="PROSITE" id="PS51349">
    <property type="entry name" value="FMN_HYDROXY_ACID_DH_2"/>
    <property type="match status" value="1"/>
</dbReference>
<organism evidence="7">
    <name type="scientific">marine metagenome</name>
    <dbReference type="NCBI Taxonomy" id="408172"/>
    <lineage>
        <taxon>unclassified sequences</taxon>
        <taxon>metagenomes</taxon>
        <taxon>ecological metagenomes</taxon>
    </lineage>
</organism>
<dbReference type="CDD" id="cd02809">
    <property type="entry name" value="alpha_hydroxyacid_oxid_FMN"/>
    <property type="match status" value="1"/>
</dbReference>
<evidence type="ECO:0000256" key="2">
    <source>
        <dbReference type="ARBA" id="ARBA00022630"/>
    </source>
</evidence>
<dbReference type="InterPro" id="IPR013785">
    <property type="entry name" value="Aldolase_TIM"/>
</dbReference>
<evidence type="ECO:0000256" key="1">
    <source>
        <dbReference type="ARBA" id="ARBA00001917"/>
    </source>
</evidence>
<dbReference type="Gene3D" id="3.20.20.70">
    <property type="entry name" value="Aldolase class I"/>
    <property type="match status" value="1"/>
</dbReference>
<dbReference type="Pfam" id="PF01070">
    <property type="entry name" value="FMN_dh"/>
    <property type="match status" value="1"/>
</dbReference>
<evidence type="ECO:0000256" key="5">
    <source>
        <dbReference type="ARBA" id="ARBA00024042"/>
    </source>
</evidence>
<dbReference type="InterPro" id="IPR000262">
    <property type="entry name" value="FMN-dep_DH"/>
</dbReference>
<dbReference type="FunFam" id="3.20.20.70:FF:000029">
    <property type="entry name" value="L-lactate dehydrogenase"/>
    <property type="match status" value="1"/>
</dbReference>
<dbReference type="PROSITE" id="PS00557">
    <property type="entry name" value="FMN_HYDROXY_ACID_DH_1"/>
    <property type="match status" value="1"/>
</dbReference>
<keyword evidence="3" id="KW-0288">FMN</keyword>
<dbReference type="PANTHER" id="PTHR10578">
    <property type="entry name" value="S -2-HYDROXY-ACID OXIDASE-RELATED"/>
    <property type="match status" value="1"/>
</dbReference>
<dbReference type="InterPro" id="IPR008259">
    <property type="entry name" value="FMN_hydac_DH_AS"/>
</dbReference>
<dbReference type="GO" id="GO:0010181">
    <property type="term" value="F:FMN binding"/>
    <property type="evidence" value="ECO:0007669"/>
    <property type="project" value="InterPro"/>
</dbReference>